<proteinExistence type="predicted"/>
<gene>
    <name evidence="1" type="ORF">MLD63_00505</name>
</gene>
<accession>A0ABT1MKU6</accession>
<comment type="caution">
    <text evidence="1">The sequence shown here is derived from an EMBL/GenBank/DDBJ whole genome shotgun (WGS) entry which is preliminary data.</text>
</comment>
<sequence length="83" mass="9488">MTMLNHLGEFAQSARAAWMPVTPCYAVRLIDRATGMAHCIADIPLVIYSRDPQQAAAELLRNRDPERWMTHIEPVRKVRSVRS</sequence>
<keyword evidence="2" id="KW-1185">Reference proteome</keyword>
<geneLocation type="plasmid" evidence="1">
    <name>unnamed1</name>
</geneLocation>
<dbReference type="RefSeq" id="WP_255327880.1">
    <property type="nucleotide sequence ID" value="NZ_JAKZEU010000001.1"/>
</dbReference>
<reference evidence="1 2" key="1">
    <citation type="submission" date="2022-03" db="EMBL/GenBank/DDBJ databases">
        <authorList>
            <person name="He Y."/>
        </authorList>
    </citation>
    <scope>NUCLEOTIDE SEQUENCE [LARGE SCALE GENOMIC DNA]</scope>
    <source>
        <strain evidence="1 2">TK19116</strain>
        <plasmid evidence="1">unnamed1</plasmid>
    </source>
</reference>
<dbReference type="EMBL" id="JAKZEU010000001">
    <property type="protein sequence ID" value="MCQ0968917.1"/>
    <property type="molecule type" value="Genomic_DNA"/>
</dbReference>
<evidence type="ECO:0000313" key="1">
    <source>
        <dbReference type="EMBL" id="MCQ0968917.1"/>
    </source>
</evidence>
<dbReference type="Proteomes" id="UP001203945">
    <property type="component" value="Unassembled WGS sequence"/>
</dbReference>
<organism evidence="1 2">
    <name type="scientific">Paracoccus albicereus</name>
    <dbReference type="NCBI Taxonomy" id="2922394"/>
    <lineage>
        <taxon>Bacteria</taxon>
        <taxon>Pseudomonadati</taxon>
        <taxon>Pseudomonadota</taxon>
        <taxon>Alphaproteobacteria</taxon>
        <taxon>Rhodobacterales</taxon>
        <taxon>Paracoccaceae</taxon>
        <taxon>Paracoccus</taxon>
    </lineage>
</organism>
<name>A0ABT1MKU6_9RHOB</name>
<keyword evidence="1" id="KW-0614">Plasmid</keyword>
<evidence type="ECO:0000313" key="2">
    <source>
        <dbReference type="Proteomes" id="UP001203945"/>
    </source>
</evidence>
<protein>
    <submittedName>
        <fullName evidence="1">Uncharacterized protein</fullName>
    </submittedName>
</protein>